<dbReference type="EMBL" id="CAJNJA010049569">
    <property type="protein sequence ID" value="CAE7837686.1"/>
    <property type="molecule type" value="Genomic_DNA"/>
</dbReference>
<reference evidence="2" key="1">
    <citation type="submission" date="2021-02" db="EMBL/GenBank/DDBJ databases">
        <authorList>
            <person name="Dougan E. K."/>
            <person name="Rhodes N."/>
            <person name="Thang M."/>
            <person name="Chan C."/>
        </authorList>
    </citation>
    <scope>NUCLEOTIDE SEQUENCE</scope>
</reference>
<evidence type="ECO:0000313" key="2">
    <source>
        <dbReference type="EMBL" id="CAE7837686.1"/>
    </source>
</evidence>
<keyword evidence="1" id="KW-0472">Membrane</keyword>
<keyword evidence="3" id="KW-1185">Reference proteome</keyword>
<dbReference type="AlphaFoldDB" id="A0A812ZTI7"/>
<evidence type="ECO:0000256" key="1">
    <source>
        <dbReference type="SAM" id="Phobius"/>
    </source>
</evidence>
<sequence length="78" mass="8426">MAVDAEKGEQRKLLQNSADEIPSWPLVQPNPGYNNKYFCCPGALCYPCAAIVVFAVAVLAFTFLSVGFFLAALVCLIP</sequence>
<comment type="caution">
    <text evidence="2">The sequence shown here is derived from an EMBL/GenBank/DDBJ whole genome shotgun (WGS) entry which is preliminary data.</text>
</comment>
<feature type="non-terminal residue" evidence="2">
    <location>
        <position position="78"/>
    </location>
</feature>
<organism evidence="2 3">
    <name type="scientific">Symbiodinium necroappetens</name>
    <dbReference type="NCBI Taxonomy" id="1628268"/>
    <lineage>
        <taxon>Eukaryota</taxon>
        <taxon>Sar</taxon>
        <taxon>Alveolata</taxon>
        <taxon>Dinophyceae</taxon>
        <taxon>Suessiales</taxon>
        <taxon>Symbiodiniaceae</taxon>
        <taxon>Symbiodinium</taxon>
    </lineage>
</organism>
<keyword evidence="1" id="KW-1133">Transmembrane helix</keyword>
<evidence type="ECO:0000313" key="3">
    <source>
        <dbReference type="Proteomes" id="UP000601435"/>
    </source>
</evidence>
<dbReference type="Proteomes" id="UP000601435">
    <property type="component" value="Unassembled WGS sequence"/>
</dbReference>
<gene>
    <name evidence="2" type="primary">DNAH5</name>
    <name evidence="2" type="ORF">SNEC2469_LOCUS25251</name>
</gene>
<accession>A0A812ZTI7</accession>
<protein>
    <submittedName>
        <fullName evidence="2">DNAH5 protein</fullName>
    </submittedName>
</protein>
<keyword evidence="1" id="KW-0812">Transmembrane</keyword>
<proteinExistence type="predicted"/>
<feature type="transmembrane region" description="Helical" evidence="1">
    <location>
        <begin position="51"/>
        <end position="77"/>
    </location>
</feature>
<name>A0A812ZTI7_9DINO</name>